<evidence type="ECO:0000313" key="5">
    <source>
        <dbReference type="Proteomes" id="UP000253083"/>
    </source>
</evidence>
<organism evidence="4 5">
    <name type="scientific">Arenicella xantha</name>
    <dbReference type="NCBI Taxonomy" id="644221"/>
    <lineage>
        <taxon>Bacteria</taxon>
        <taxon>Pseudomonadati</taxon>
        <taxon>Pseudomonadota</taxon>
        <taxon>Gammaproteobacteria</taxon>
        <taxon>Arenicellales</taxon>
        <taxon>Arenicellaceae</taxon>
        <taxon>Arenicella</taxon>
    </lineage>
</organism>
<accession>A0A395JN96</accession>
<gene>
    <name evidence="4" type="ORF">DFR28_101424</name>
</gene>
<sequence length="187" mass="21287">MEKVFISAEDLLRDSFKLAKQVYEGDFKPNFIIGVWRGGAPVGIAIQEYLDFAGIQTDHIAIRTSSYTNIGQQEKTVRVHGLDYIVDNINADDRVLLVDDVFDSGRSILAILERLKKKTRRNMPEQIKIACPWYKPARNTTDIMPDYYVNETDSWLVFPHELRGLSISEIKQGKPGIADTLPDDLED</sequence>
<keyword evidence="2" id="KW-0808">Transferase</keyword>
<dbReference type="CDD" id="cd06223">
    <property type="entry name" value="PRTases_typeI"/>
    <property type="match status" value="1"/>
</dbReference>
<protein>
    <recommendedName>
        <fullName evidence="3">Phosphoribosyltransferase domain-containing protein</fullName>
    </recommendedName>
</protein>
<dbReference type="PANTHER" id="PTHR43363">
    <property type="entry name" value="HYPOXANTHINE PHOSPHORIBOSYLTRANSFERASE"/>
    <property type="match status" value="1"/>
</dbReference>
<dbReference type="SUPFAM" id="SSF53271">
    <property type="entry name" value="PRTase-like"/>
    <property type="match status" value="1"/>
</dbReference>
<dbReference type="RefSeq" id="WP_113952645.1">
    <property type="nucleotide sequence ID" value="NZ_QNRT01000001.1"/>
</dbReference>
<dbReference type="Proteomes" id="UP000253083">
    <property type="component" value="Unassembled WGS sequence"/>
</dbReference>
<evidence type="ECO:0000256" key="1">
    <source>
        <dbReference type="ARBA" id="ARBA00022676"/>
    </source>
</evidence>
<dbReference type="AlphaFoldDB" id="A0A395JN96"/>
<evidence type="ECO:0000256" key="2">
    <source>
        <dbReference type="ARBA" id="ARBA00022679"/>
    </source>
</evidence>
<dbReference type="InParanoid" id="A0A395JN96"/>
<evidence type="ECO:0000313" key="4">
    <source>
        <dbReference type="EMBL" id="RBP53039.1"/>
    </source>
</evidence>
<keyword evidence="1" id="KW-0328">Glycosyltransferase</keyword>
<feature type="domain" description="Phosphoribosyltransferase" evidence="3">
    <location>
        <begin position="13"/>
        <end position="159"/>
    </location>
</feature>
<proteinExistence type="predicted"/>
<keyword evidence="5" id="KW-1185">Reference proteome</keyword>
<evidence type="ECO:0000259" key="3">
    <source>
        <dbReference type="Pfam" id="PF00156"/>
    </source>
</evidence>
<dbReference type="PANTHER" id="PTHR43363:SF1">
    <property type="entry name" value="HYPOXANTHINE-GUANINE PHOSPHORIBOSYLTRANSFERASE"/>
    <property type="match status" value="1"/>
</dbReference>
<dbReference type="Pfam" id="PF00156">
    <property type="entry name" value="Pribosyltran"/>
    <property type="match status" value="1"/>
</dbReference>
<dbReference type="GO" id="GO:0016757">
    <property type="term" value="F:glycosyltransferase activity"/>
    <property type="evidence" value="ECO:0007669"/>
    <property type="project" value="UniProtKB-KW"/>
</dbReference>
<dbReference type="Gene3D" id="3.40.50.2020">
    <property type="match status" value="1"/>
</dbReference>
<comment type="caution">
    <text evidence="4">The sequence shown here is derived from an EMBL/GenBank/DDBJ whole genome shotgun (WGS) entry which is preliminary data.</text>
</comment>
<reference evidence="4 5" key="1">
    <citation type="submission" date="2018-06" db="EMBL/GenBank/DDBJ databases">
        <title>Genomic Encyclopedia of Type Strains, Phase IV (KMG-IV): sequencing the most valuable type-strain genomes for metagenomic binning, comparative biology and taxonomic classification.</title>
        <authorList>
            <person name="Goeker M."/>
        </authorList>
    </citation>
    <scope>NUCLEOTIDE SEQUENCE [LARGE SCALE GENOMIC DNA]</scope>
    <source>
        <strain evidence="4 5">DSM 24032</strain>
    </source>
</reference>
<dbReference type="OrthoDB" id="199120at2"/>
<dbReference type="EMBL" id="QNRT01000001">
    <property type="protein sequence ID" value="RBP53039.1"/>
    <property type="molecule type" value="Genomic_DNA"/>
</dbReference>
<dbReference type="InterPro" id="IPR000836">
    <property type="entry name" value="PRTase_dom"/>
</dbReference>
<dbReference type="InterPro" id="IPR029057">
    <property type="entry name" value="PRTase-like"/>
</dbReference>
<name>A0A395JN96_9GAMM</name>